<protein>
    <recommendedName>
        <fullName evidence="11">Zinc finger A20 and AN1 domain-containing stress-associated protein 4</fullName>
    </recommendedName>
</protein>
<dbReference type="EMBL" id="JAMYWD010000005">
    <property type="protein sequence ID" value="KAJ4970766.1"/>
    <property type="molecule type" value="Genomic_DNA"/>
</dbReference>
<keyword evidence="2" id="KW-0479">Metal-binding</keyword>
<dbReference type="GO" id="GO:0003677">
    <property type="term" value="F:DNA binding"/>
    <property type="evidence" value="ECO:0007669"/>
    <property type="project" value="InterPro"/>
</dbReference>
<dbReference type="PANTHER" id="PTHR10634:SF67">
    <property type="entry name" value="AN1-TYPE ZINC FINGER PROTEIN 3"/>
    <property type="match status" value="1"/>
</dbReference>
<evidence type="ECO:0008006" key="11">
    <source>
        <dbReference type="Google" id="ProtNLM"/>
    </source>
</evidence>
<name>A0A9Q0KHW6_9MAGN</name>
<dbReference type="PROSITE" id="PS51039">
    <property type="entry name" value="ZF_AN1"/>
    <property type="match status" value="1"/>
</dbReference>
<sequence>MAEEHSLEAPEGHRLCANNCGFFGSPATQNFCSKCYRDLRREEEQASSAKFAVEKSLAASASSSSSSPSSAASASLATAAPPSPPALTLAAAATTDDQWTPQTISVTAAVPSLSDRPAAPPKTVSQPNRCSTCRKRVGLTGFKCRCGTTFCGAHRYPEQHGCTFDFKSLGREAIAKANPVVKAEKLEKI</sequence>
<evidence type="ECO:0000313" key="10">
    <source>
        <dbReference type="Proteomes" id="UP001141806"/>
    </source>
</evidence>
<dbReference type="InterPro" id="IPR050652">
    <property type="entry name" value="AN1_A20_ZnFinger"/>
</dbReference>
<feature type="domain" description="AN1-type" evidence="8">
    <location>
        <begin position="124"/>
        <end position="170"/>
    </location>
</feature>
<dbReference type="Pfam" id="PF01428">
    <property type="entry name" value="zf-AN1"/>
    <property type="match status" value="1"/>
</dbReference>
<accession>A0A9Q0KHW6</accession>
<keyword evidence="3 5" id="KW-0863">Zinc-finger</keyword>
<comment type="function">
    <text evidence="1">May be involved in environmental stress response.</text>
</comment>
<dbReference type="PANTHER" id="PTHR10634">
    <property type="entry name" value="AN1-TYPE ZINC FINGER PROTEIN"/>
    <property type="match status" value="1"/>
</dbReference>
<feature type="region of interest" description="Disordered" evidence="6">
    <location>
        <begin position="108"/>
        <end position="127"/>
    </location>
</feature>
<dbReference type="SMART" id="SM00259">
    <property type="entry name" value="ZnF_A20"/>
    <property type="match status" value="1"/>
</dbReference>
<feature type="region of interest" description="Disordered" evidence="6">
    <location>
        <begin position="61"/>
        <end position="95"/>
    </location>
</feature>
<evidence type="ECO:0000256" key="2">
    <source>
        <dbReference type="ARBA" id="ARBA00022723"/>
    </source>
</evidence>
<gene>
    <name evidence="9" type="ORF">NE237_003865</name>
</gene>
<reference evidence="9" key="1">
    <citation type="journal article" date="2023" name="Plant J.">
        <title>The genome of the king protea, Protea cynaroides.</title>
        <authorList>
            <person name="Chang J."/>
            <person name="Duong T.A."/>
            <person name="Schoeman C."/>
            <person name="Ma X."/>
            <person name="Roodt D."/>
            <person name="Barker N."/>
            <person name="Li Z."/>
            <person name="Van de Peer Y."/>
            <person name="Mizrachi E."/>
        </authorList>
    </citation>
    <scope>NUCLEOTIDE SEQUENCE</scope>
    <source>
        <tissue evidence="9">Young leaves</tissue>
    </source>
</reference>
<dbReference type="PROSITE" id="PS51036">
    <property type="entry name" value="ZF_A20"/>
    <property type="match status" value="1"/>
</dbReference>
<dbReference type="GO" id="GO:0008270">
    <property type="term" value="F:zinc ion binding"/>
    <property type="evidence" value="ECO:0007669"/>
    <property type="project" value="UniProtKB-KW"/>
</dbReference>
<keyword evidence="10" id="KW-1185">Reference proteome</keyword>
<dbReference type="Gene3D" id="1.20.5.4770">
    <property type="match status" value="1"/>
</dbReference>
<dbReference type="SUPFAM" id="SSF118310">
    <property type="entry name" value="AN1-like Zinc finger"/>
    <property type="match status" value="1"/>
</dbReference>
<dbReference type="InterPro" id="IPR000058">
    <property type="entry name" value="Znf_AN1"/>
</dbReference>
<dbReference type="SUPFAM" id="SSF57716">
    <property type="entry name" value="Glucocorticoid receptor-like (DNA-binding domain)"/>
    <property type="match status" value="1"/>
</dbReference>
<evidence type="ECO:0000259" key="7">
    <source>
        <dbReference type="PROSITE" id="PS51036"/>
    </source>
</evidence>
<dbReference type="Gene3D" id="4.10.1110.10">
    <property type="entry name" value="AN1-like Zinc finger"/>
    <property type="match status" value="1"/>
</dbReference>
<dbReference type="InterPro" id="IPR002653">
    <property type="entry name" value="Znf_A20"/>
</dbReference>
<dbReference type="Pfam" id="PF01754">
    <property type="entry name" value="zf-A20"/>
    <property type="match status" value="1"/>
</dbReference>
<evidence type="ECO:0000256" key="3">
    <source>
        <dbReference type="ARBA" id="ARBA00022771"/>
    </source>
</evidence>
<keyword evidence="4" id="KW-0862">Zinc</keyword>
<evidence type="ECO:0000256" key="5">
    <source>
        <dbReference type="PROSITE-ProRule" id="PRU00449"/>
    </source>
</evidence>
<dbReference type="OrthoDB" id="428577at2759"/>
<dbReference type="AlphaFoldDB" id="A0A9Q0KHW6"/>
<feature type="domain" description="A20-type" evidence="7">
    <location>
        <begin position="10"/>
        <end position="44"/>
    </location>
</feature>
<proteinExistence type="predicted"/>
<dbReference type="FunFam" id="4.10.1110.10:FF:000001">
    <property type="entry name" value="Zinc finger AN1-type containing 6"/>
    <property type="match status" value="1"/>
</dbReference>
<evidence type="ECO:0000256" key="1">
    <source>
        <dbReference type="ARBA" id="ARBA00003732"/>
    </source>
</evidence>
<evidence type="ECO:0000259" key="8">
    <source>
        <dbReference type="PROSITE" id="PS51039"/>
    </source>
</evidence>
<comment type="caution">
    <text evidence="9">The sequence shown here is derived from an EMBL/GenBank/DDBJ whole genome shotgun (WGS) entry which is preliminary data.</text>
</comment>
<evidence type="ECO:0000256" key="6">
    <source>
        <dbReference type="SAM" id="MobiDB-lite"/>
    </source>
</evidence>
<organism evidence="9 10">
    <name type="scientific">Protea cynaroides</name>
    <dbReference type="NCBI Taxonomy" id="273540"/>
    <lineage>
        <taxon>Eukaryota</taxon>
        <taxon>Viridiplantae</taxon>
        <taxon>Streptophyta</taxon>
        <taxon>Embryophyta</taxon>
        <taxon>Tracheophyta</taxon>
        <taxon>Spermatophyta</taxon>
        <taxon>Magnoliopsida</taxon>
        <taxon>Proteales</taxon>
        <taxon>Proteaceae</taxon>
        <taxon>Protea</taxon>
    </lineage>
</organism>
<dbReference type="InterPro" id="IPR035896">
    <property type="entry name" value="AN1-like_Znf"/>
</dbReference>
<dbReference type="Proteomes" id="UP001141806">
    <property type="component" value="Unassembled WGS sequence"/>
</dbReference>
<evidence type="ECO:0000313" key="9">
    <source>
        <dbReference type="EMBL" id="KAJ4970766.1"/>
    </source>
</evidence>
<dbReference type="SMART" id="SM00154">
    <property type="entry name" value="ZnF_AN1"/>
    <property type="match status" value="1"/>
</dbReference>
<evidence type="ECO:0000256" key="4">
    <source>
        <dbReference type="ARBA" id="ARBA00022833"/>
    </source>
</evidence>